<dbReference type="EMBL" id="AGVV01000093">
    <property type="protein sequence ID" value="EHK74269.1"/>
    <property type="molecule type" value="Genomic_DNA"/>
</dbReference>
<evidence type="ECO:0000313" key="1">
    <source>
        <dbReference type="EMBL" id="EHK74269.1"/>
    </source>
</evidence>
<reference evidence="1 2" key="1">
    <citation type="journal article" date="2012" name="J. Bacteriol.">
        <title>Draft Genome Sequence of Sinorhizobium meliloti CCNWSX0020, a Nitrogen-Fixing Symbiont with Copper Tolerance Capability Isolated from Lead-Zinc Mine Tailings.</title>
        <authorList>
            <person name="Li Z."/>
            <person name="Ma Z."/>
            <person name="Hao X."/>
            <person name="Wei G."/>
        </authorList>
    </citation>
    <scope>NUCLEOTIDE SEQUENCE [LARGE SCALE GENOMIC DNA]</scope>
    <source>
        <strain evidence="1 2">CCNWSX0020</strain>
    </source>
</reference>
<proteinExistence type="predicted"/>
<feature type="non-terminal residue" evidence="1">
    <location>
        <position position="41"/>
    </location>
</feature>
<accession>H0G8R5</accession>
<evidence type="ECO:0000313" key="2">
    <source>
        <dbReference type="Proteomes" id="UP000004038"/>
    </source>
</evidence>
<dbReference type="Proteomes" id="UP000004038">
    <property type="component" value="Unassembled WGS sequence"/>
</dbReference>
<dbReference type="AlphaFoldDB" id="H0G8R5"/>
<organism evidence="1 2">
    <name type="scientific">Sinorhizobium meliloti CCNWSX0020</name>
    <dbReference type="NCBI Taxonomy" id="1107881"/>
    <lineage>
        <taxon>Bacteria</taxon>
        <taxon>Pseudomonadati</taxon>
        <taxon>Pseudomonadota</taxon>
        <taxon>Alphaproteobacteria</taxon>
        <taxon>Hyphomicrobiales</taxon>
        <taxon>Rhizobiaceae</taxon>
        <taxon>Sinorhizobium/Ensifer group</taxon>
        <taxon>Sinorhizobium</taxon>
    </lineage>
</organism>
<name>H0G8R5_RHIML</name>
<protein>
    <submittedName>
        <fullName evidence="1">Uncharacterized protein</fullName>
    </submittedName>
</protein>
<sequence length="41" mass="4439">MTAAVLDHNAIIGISGPLATGVRGVSASRRAPYQWPQWRHP</sequence>
<gene>
    <name evidence="1" type="ORF">SM0020_29530</name>
</gene>